<name>A0A317L157_9BACI</name>
<proteinExistence type="predicted"/>
<dbReference type="AlphaFoldDB" id="A0A317L157"/>
<gene>
    <name evidence="10" type="ORF">DLJ74_06195</name>
</gene>
<evidence type="ECO:0000256" key="4">
    <source>
        <dbReference type="ARBA" id="ARBA00022723"/>
    </source>
</evidence>
<feature type="domain" description="4Fe-4S ferredoxin-type" evidence="9">
    <location>
        <begin position="3"/>
        <end position="31"/>
    </location>
</feature>
<dbReference type="PROSITE" id="PS51379">
    <property type="entry name" value="4FE4S_FER_2"/>
    <property type="match status" value="1"/>
</dbReference>
<keyword evidence="11" id="KW-1185">Reference proteome</keyword>
<dbReference type="RefSeq" id="WP_109983776.1">
    <property type="nucleotide sequence ID" value="NZ_JAJUIE010000104.1"/>
</dbReference>
<keyword evidence="7 8" id="KW-0411">Iron-sulfur</keyword>
<evidence type="ECO:0000313" key="10">
    <source>
        <dbReference type="EMBL" id="PWU69557.1"/>
    </source>
</evidence>
<dbReference type="EMBL" id="QGTD01000005">
    <property type="protein sequence ID" value="PWU69557.1"/>
    <property type="molecule type" value="Genomic_DNA"/>
</dbReference>
<keyword evidence="2 8" id="KW-0813">Transport</keyword>
<evidence type="ECO:0000256" key="3">
    <source>
        <dbReference type="ARBA" id="ARBA00022485"/>
    </source>
</evidence>
<evidence type="ECO:0000256" key="1">
    <source>
        <dbReference type="ARBA" id="ARBA00001966"/>
    </source>
</evidence>
<sequence>MPTYAVVDKETCIGCGNCEGIAPDVFDFDDEGLAFVKLDNNQGKKQIPTDHMEDLIEATGLCPTDSVKLSELPFNQK</sequence>
<evidence type="ECO:0000259" key="9">
    <source>
        <dbReference type="PROSITE" id="PS51379"/>
    </source>
</evidence>
<evidence type="ECO:0000313" key="11">
    <source>
        <dbReference type="Proteomes" id="UP000245624"/>
    </source>
</evidence>
<dbReference type="GO" id="GO:0005506">
    <property type="term" value="F:iron ion binding"/>
    <property type="evidence" value="ECO:0007669"/>
    <property type="project" value="UniProtKB-UniRule"/>
</dbReference>
<evidence type="ECO:0000256" key="8">
    <source>
        <dbReference type="RuleBase" id="RU368020"/>
    </source>
</evidence>
<comment type="function">
    <text evidence="8">Ferredoxins are iron-sulfur proteins that transfer electrons in a wide variety of metabolic reactions.</text>
</comment>
<dbReference type="InterPro" id="IPR001080">
    <property type="entry name" value="3Fe4S_ferredoxin"/>
</dbReference>
<organism evidence="10 11">
    <name type="scientific">Gracilibacillus dipsosauri</name>
    <dbReference type="NCBI Taxonomy" id="178340"/>
    <lineage>
        <taxon>Bacteria</taxon>
        <taxon>Bacillati</taxon>
        <taxon>Bacillota</taxon>
        <taxon>Bacilli</taxon>
        <taxon>Bacillales</taxon>
        <taxon>Bacillaceae</taxon>
        <taxon>Gracilibacillus</taxon>
    </lineage>
</organism>
<protein>
    <recommendedName>
        <fullName evidence="8">Ferredoxin</fullName>
    </recommendedName>
</protein>
<evidence type="ECO:0000256" key="5">
    <source>
        <dbReference type="ARBA" id="ARBA00022982"/>
    </source>
</evidence>
<dbReference type="Gene3D" id="3.30.70.20">
    <property type="match status" value="1"/>
</dbReference>
<dbReference type="GO" id="GO:0009055">
    <property type="term" value="F:electron transfer activity"/>
    <property type="evidence" value="ECO:0007669"/>
    <property type="project" value="UniProtKB-UniRule"/>
</dbReference>
<dbReference type="OrthoDB" id="9801085at2"/>
<keyword evidence="5 8" id="KW-0249">Electron transport</keyword>
<accession>A0A317L157</accession>
<dbReference type="PRINTS" id="PR00352">
    <property type="entry name" value="3FE4SFRDOXIN"/>
</dbReference>
<keyword evidence="6 8" id="KW-0408">Iron</keyword>
<evidence type="ECO:0000256" key="7">
    <source>
        <dbReference type="ARBA" id="ARBA00023014"/>
    </source>
</evidence>
<dbReference type="GO" id="GO:0051539">
    <property type="term" value="F:4 iron, 4 sulfur cluster binding"/>
    <property type="evidence" value="ECO:0007669"/>
    <property type="project" value="UniProtKB-KW"/>
</dbReference>
<dbReference type="PANTHER" id="PTHR39163">
    <property type="entry name" value="FERREDOXIN"/>
    <property type="match status" value="1"/>
</dbReference>
<keyword evidence="4 8" id="KW-0479">Metal-binding</keyword>
<evidence type="ECO:0000256" key="2">
    <source>
        <dbReference type="ARBA" id="ARBA00022448"/>
    </source>
</evidence>
<evidence type="ECO:0000256" key="6">
    <source>
        <dbReference type="ARBA" id="ARBA00023004"/>
    </source>
</evidence>
<dbReference type="Proteomes" id="UP000245624">
    <property type="component" value="Unassembled WGS sequence"/>
</dbReference>
<keyword evidence="3" id="KW-0004">4Fe-4S</keyword>
<dbReference type="PANTHER" id="PTHR39163:SF1">
    <property type="entry name" value="FERREDOXIN"/>
    <property type="match status" value="1"/>
</dbReference>
<dbReference type="SUPFAM" id="SSF54862">
    <property type="entry name" value="4Fe-4S ferredoxins"/>
    <property type="match status" value="1"/>
</dbReference>
<comment type="caution">
    <text evidence="10">The sequence shown here is derived from an EMBL/GenBank/DDBJ whole genome shotgun (WGS) entry which is preliminary data.</text>
</comment>
<comment type="cofactor">
    <cofactor evidence="1">
        <name>[4Fe-4S] cluster</name>
        <dbReference type="ChEBI" id="CHEBI:49883"/>
    </cofactor>
</comment>
<dbReference type="InterPro" id="IPR052395">
    <property type="entry name" value="ET_Ferredoxin"/>
</dbReference>
<dbReference type="Pfam" id="PF13370">
    <property type="entry name" value="Fer4_13"/>
    <property type="match status" value="1"/>
</dbReference>
<reference evidence="10 11" key="1">
    <citation type="submission" date="2018-05" db="EMBL/GenBank/DDBJ databases">
        <title>Genomic analysis of Gracilibacillus dipsosauri DD1 reveals novel features of a salt-tolerant amylase.</title>
        <authorList>
            <person name="Deutch C.E."/>
            <person name="Yang S."/>
        </authorList>
    </citation>
    <scope>NUCLEOTIDE SEQUENCE [LARGE SCALE GENOMIC DNA]</scope>
    <source>
        <strain evidence="10 11">DD1</strain>
    </source>
</reference>
<dbReference type="InterPro" id="IPR017896">
    <property type="entry name" value="4Fe4S_Fe-S-bd"/>
</dbReference>